<dbReference type="Pfam" id="PF10545">
    <property type="entry name" value="MADF_DNA_bdg"/>
    <property type="match status" value="1"/>
</dbReference>
<dbReference type="PANTHER" id="PTHR21505:SF8">
    <property type="entry name" value="DPT-YFP REPRESSOR BY OVEREXPRESSION, ISOFORM D-RELATED"/>
    <property type="match status" value="1"/>
</dbReference>
<sequence length="267" mass="30786">MLDTRKRNKMQRSSNTWTRATKLALIQEYRNHPILWQRGYRVSRYTPGKTQAWCEIATKLRMPVRECQQKILSCKAMYRKIRGLVRKKQKGEVISRESWFGYKHLQFLDQNLESSEQNDSLHEELDSDCSQEGKVVESTDCQSAGVYVKQEAYDEEDLLSLGEPSIQGTDVLEDDTCQDQEADGVLEAVKMFSTIPNHTRTDALEHPKCPTHSMKVNDERHDIERPFDAFGRYVAVELSNMPPRAAILLQQQLHQCIIDAKLQTVGP</sequence>
<dbReference type="VEuPathDB" id="VectorBase:AFUN003697"/>
<dbReference type="PROSITE" id="PS51029">
    <property type="entry name" value="MADF"/>
    <property type="match status" value="1"/>
</dbReference>
<accession>A0A182RBY2</accession>
<protein>
    <submittedName>
        <fullName evidence="2">MADF domain-containing protein</fullName>
    </submittedName>
</protein>
<evidence type="ECO:0000313" key="2">
    <source>
        <dbReference type="EnsemblMetazoa" id="AFUN003697-PA"/>
    </source>
</evidence>
<dbReference type="AlphaFoldDB" id="A0A182RBY2"/>
<dbReference type="VEuPathDB" id="VectorBase:AFUN2_011325"/>
<dbReference type="InterPro" id="IPR006578">
    <property type="entry name" value="MADF-dom"/>
</dbReference>
<organism evidence="2">
    <name type="scientific">Anopheles funestus</name>
    <name type="common">African malaria mosquito</name>
    <dbReference type="NCBI Taxonomy" id="62324"/>
    <lineage>
        <taxon>Eukaryota</taxon>
        <taxon>Metazoa</taxon>
        <taxon>Ecdysozoa</taxon>
        <taxon>Arthropoda</taxon>
        <taxon>Hexapoda</taxon>
        <taxon>Insecta</taxon>
        <taxon>Pterygota</taxon>
        <taxon>Neoptera</taxon>
        <taxon>Endopterygota</taxon>
        <taxon>Diptera</taxon>
        <taxon>Nematocera</taxon>
        <taxon>Culicoidea</taxon>
        <taxon>Culicidae</taxon>
        <taxon>Anophelinae</taxon>
        <taxon>Anopheles</taxon>
    </lineage>
</organism>
<dbReference type="PANTHER" id="PTHR21505">
    <property type="entry name" value="MADF DOMAIN-CONTAINING PROTEIN-RELATED"/>
    <property type="match status" value="1"/>
</dbReference>
<dbReference type="EnsemblMetazoa" id="AFUN003697-RA">
    <property type="protein sequence ID" value="AFUN003697-PA"/>
    <property type="gene ID" value="AFUN003697"/>
</dbReference>
<feature type="domain" description="MADF" evidence="1">
    <location>
        <begin position="24"/>
        <end position="113"/>
    </location>
</feature>
<name>A0A182RBY2_ANOFN</name>
<dbReference type="SMART" id="SM00595">
    <property type="entry name" value="MADF"/>
    <property type="match status" value="1"/>
</dbReference>
<proteinExistence type="predicted"/>
<reference evidence="2" key="1">
    <citation type="submission" date="2020-05" db="UniProtKB">
        <authorList>
            <consortium name="EnsemblMetazoa"/>
        </authorList>
    </citation>
    <scope>IDENTIFICATION</scope>
    <source>
        <strain evidence="2">FUMOZ</strain>
    </source>
</reference>
<evidence type="ECO:0000259" key="1">
    <source>
        <dbReference type="PROSITE" id="PS51029"/>
    </source>
</evidence>